<reference evidence="1 2" key="1">
    <citation type="submission" date="2019-01" db="EMBL/GenBank/DDBJ databases">
        <title>Coherence of Microcystis species and biogeography revealed through population genomics.</title>
        <authorList>
            <person name="Perez-Carrascal O.M."/>
            <person name="Terrat Y."/>
            <person name="Giani A."/>
            <person name="Fortin N."/>
            <person name="Tromas N."/>
            <person name="Shapiro B.J."/>
        </authorList>
    </citation>
    <scope>NUCLEOTIDE SEQUENCE [LARGE SCALE GENOMIC DNA]</scope>
    <source>
        <strain evidence="1">Mn_MB_F_20050700_S1D</strain>
    </source>
</reference>
<protein>
    <submittedName>
        <fullName evidence="1">Uncharacterized protein</fullName>
    </submittedName>
</protein>
<name>A0A552J3I2_9CHRO</name>
<organism evidence="1 2">
    <name type="scientific">Microcystis novacekii Mn_MB_F_20050700_S1D</name>
    <dbReference type="NCBI Taxonomy" id="2486266"/>
    <lineage>
        <taxon>Bacteria</taxon>
        <taxon>Bacillati</taxon>
        <taxon>Cyanobacteriota</taxon>
        <taxon>Cyanophyceae</taxon>
        <taxon>Oscillatoriophycideae</taxon>
        <taxon>Chroococcales</taxon>
        <taxon>Microcystaceae</taxon>
        <taxon>Microcystis</taxon>
    </lineage>
</organism>
<evidence type="ECO:0000313" key="1">
    <source>
        <dbReference type="EMBL" id="TRU90320.1"/>
    </source>
</evidence>
<gene>
    <name evidence="1" type="ORF">EWV54_07090</name>
</gene>
<accession>A0A552J3I2</accession>
<dbReference type="Proteomes" id="UP000319191">
    <property type="component" value="Unassembled WGS sequence"/>
</dbReference>
<dbReference type="EMBL" id="SFAV01000088">
    <property type="protein sequence ID" value="TRU90320.1"/>
    <property type="molecule type" value="Genomic_DNA"/>
</dbReference>
<proteinExistence type="predicted"/>
<evidence type="ECO:0000313" key="2">
    <source>
        <dbReference type="Proteomes" id="UP000319191"/>
    </source>
</evidence>
<dbReference type="AlphaFoldDB" id="A0A552J3I2"/>
<sequence length="73" mass="8387">MSLTDSKICFVTLAFGEKCRDHALTLAADIRTLTHCDTSYPEEASRHRQKAKSLCSQETYPNRNDFNCPVFFR</sequence>
<comment type="caution">
    <text evidence="1">The sequence shown here is derived from an EMBL/GenBank/DDBJ whole genome shotgun (WGS) entry which is preliminary data.</text>
</comment>